<keyword evidence="4 10" id="KW-0808">Transferase</keyword>
<dbReference type="Proteomes" id="UP001192346">
    <property type="component" value="Unassembled WGS sequence"/>
</dbReference>
<proteinExistence type="inferred from homology"/>
<evidence type="ECO:0000256" key="4">
    <source>
        <dbReference type="ARBA" id="ARBA00022679"/>
    </source>
</evidence>
<dbReference type="InterPro" id="IPR027417">
    <property type="entry name" value="P-loop_NTPase"/>
</dbReference>
<evidence type="ECO:0000259" key="11">
    <source>
        <dbReference type="Pfam" id="PF02223"/>
    </source>
</evidence>
<feature type="domain" description="Thymidylate kinase-like" evidence="11">
    <location>
        <begin position="5"/>
        <end position="191"/>
    </location>
</feature>
<reference evidence="12" key="1">
    <citation type="submission" date="2019-10" db="EMBL/GenBank/DDBJ databases">
        <title>Whole Genome Sequencing and Characterization of Texas Phoenix Palm Decline Phytoplasma Belongs to Lethal Yellowing (16SrIV) Group.</title>
        <authorList>
            <person name="Bao M."/>
        </authorList>
    </citation>
    <scope>NUCLEOTIDE SEQUENCE [LARGE SCALE GENOMIC DNA]</scope>
    <source>
        <strain evidence="12">ACPD</strain>
    </source>
</reference>
<keyword evidence="13" id="KW-1185">Reference proteome</keyword>
<dbReference type="Pfam" id="PF02223">
    <property type="entry name" value="Thymidylate_kin"/>
    <property type="match status" value="1"/>
</dbReference>
<comment type="similarity">
    <text evidence="1 10">Belongs to the thymidylate kinase family.</text>
</comment>
<evidence type="ECO:0000256" key="2">
    <source>
        <dbReference type="ARBA" id="ARBA00012980"/>
    </source>
</evidence>
<evidence type="ECO:0000256" key="3">
    <source>
        <dbReference type="ARBA" id="ARBA00017144"/>
    </source>
</evidence>
<evidence type="ECO:0000256" key="8">
    <source>
        <dbReference type="ARBA" id="ARBA00022840"/>
    </source>
</evidence>
<dbReference type="RefSeq" id="WP_138107935.1">
    <property type="nucleotide sequence ID" value="NZ_VBRA02000009.1"/>
</dbReference>
<name>A0ABS5BII4_9MOLU</name>
<comment type="function">
    <text evidence="10">Phosphorylation of dTMP to form dTDP in both de novo and salvage pathways of dTTP synthesis.</text>
</comment>
<evidence type="ECO:0000256" key="5">
    <source>
        <dbReference type="ARBA" id="ARBA00022727"/>
    </source>
</evidence>
<keyword evidence="5 10" id="KW-0545">Nucleotide biosynthesis</keyword>
<keyword evidence="6 10" id="KW-0547">Nucleotide-binding</keyword>
<dbReference type="CDD" id="cd01672">
    <property type="entry name" value="TMPK"/>
    <property type="match status" value="1"/>
</dbReference>
<evidence type="ECO:0000313" key="13">
    <source>
        <dbReference type="Proteomes" id="UP001192346"/>
    </source>
</evidence>
<comment type="catalytic activity">
    <reaction evidence="9 10">
        <text>dTMP + ATP = dTDP + ADP</text>
        <dbReference type="Rhea" id="RHEA:13517"/>
        <dbReference type="ChEBI" id="CHEBI:30616"/>
        <dbReference type="ChEBI" id="CHEBI:58369"/>
        <dbReference type="ChEBI" id="CHEBI:63528"/>
        <dbReference type="ChEBI" id="CHEBI:456216"/>
        <dbReference type="EC" id="2.7.4.9"/>
    </reaction>
</comment>
<evidence type="ECO:0000313" key="12">
    <source>
        <dbReference type="EMBL" id="MBP3059387.1"/>
    </source>
</evidence>
<dbReference type="GO" id="GO:0004798">
    <property type="term" value="F:dTMP kinase activity"/>
    <property type="evidence" value="ECO:0007669"/>
    <property type="project" value="UniProtKB-EC"/>
</dbReference>
<gene>
    <name evidence="10 12" type="primary">tmk</name>
    <name evidence="12" type="ORF">FEF22_001135</name>
</gene>
<evidence type="ECO:0000256" key="1">
    <source>
        <dbReference type="ARBA" id="ARBA00009776"/>
    </source>
</evidence>
<dbReference type="EMBL" id="VBRA02000009">
    <property type="protein sequence ID" value="MBP3059387.1"/>
    <property type="molecule type" value="Genomic_DNA"/>
</dbReference>
<dbReference type="SUPFAM" id="SSF52540">
    <property type="entry name" value="P-loop containing nucleoside triphosphate hydrolases"/>
    <property type="match status" value="1"/>
</dbReference>
<dbReference type="PANTHER" id="PTHR10344:SF4">
    <property type="entry name" value="UMP-CMP KINASE 2, MITOCHONDRIAL"/>
    <property type="match status" value="1"/>
</dbReference>
<accession>A0ABS5BII4</accession>
<dbReference type="PANTHER" id="PTHR10344">
    <property type="entry name" value="THYMIDYLATE KINASE"/>
    <property type="match status" value="1"/>
</dbReference>
<comment type="caution">
    <text evidence="10">Lacks conserved residue(s) required for the propagation of feature annotation.</text>
</comment>
<dbReference type="Gene3D" id="3.40.50.300">
    <property type="entry name" value="P-loop containing nucleotide triphosphate hydrolases"/>
    <property type="match status" value="1"/>
</dbReference>
<dbReference type="NCBIfam" id="TIGR00041">
    <property type="entry name" value="DTMP_kinase"/>
    <property type="match status" value="1"/>
</dbReference>
<sequence>MFISFEGGESTGKTTLSKFLFKKLSNNYEVILTKEPGDGIFNSKIKNILFNFSNKIDIITESLLYAADRNEHLRTVIIPSLENKKIVVCDRYLDSSIVYQGFVGGAEEKWLKKINYKAFLNLPNITFYLDLDPKIALERLYKNRKDKIEYFDLKDLQFHNRIRQGYLNLCEKYPKRIYKIDVNSSLLNIQNIIQKKIEKLLKIKL</sequence>
<dbReference type="InterPro" id="IPR018095">
    <property type="entry name" value="Thymidylate_kin_CS"/>
</dbReference>
<keyword evidence="7 10" id="KW-0418">Kinase</keyword>
<dbReference type="PROSITE" id="PS01331">
    <property type="entry name" value="THYMIDYLATE_KINASE"/>
    <property type="match status" value="1"/>
</dbReference>
<dbReference type="InterPro" id="IPR018094">
    <property type="entry name" value="Thymidylate_kinase"/>
</dbReference>
<dbReference type="EC" id="2.7.4.9" evidence="2 10"/>
<evidence type="ECO:0000256" key="9">
    <source>
        <dbReference type="ARBA" id="ARBA00048743"/>
    </source>
</evidence>
<dbReference type="InterPro" id="IPR039430">
    <property type="entry name" value="Thymidylate_kin-like_dom"/>
</dbReference>
<evidence type="ECO:0000256" key="10">
    <source>
        <dbReference type="HAMAP-Rule" id="MF_00165"/>
    </source>
</evidence>
<organism evidence="12 13">
    <name type="scientific">Texas Phoenix palm phytoplasma</name>
    <dbReference type="NCBI Taxonomy" id="176709"/>
    <lineage>
        <taxon>Bacteria</taxon>
        <taxon>Bacillati</taxon>
        <taxon>Mycoplasmatota</taxon>
        <taxon>Mollicutes</taxon>
        <taxon>Acholeplasmatales</taxon>
        <taxon>Acholeplasmataceae</taxon>
        <taxon>Candidatus Phytoplasma</taxon>
        <taxon>16SrIV (Coconut lethal yellows group)</taxon>
    </lineage>
</organism>
<evidence type="ECO:0000256" key="6">
    <source>
        <dbReference type="ARBA" id="ARBA00022741"/>
    </source>
</evidence>
<keyword evidence="8 10" id="KW-0067">ATP-binding</keyword>
<evidence type="ECO:0000256" key="7">
    <source>
        <dbReference type="ARBA" id="ARBA00022777"/>
    </source>
</evidence>
<dbReference type="HAMAP" id="MF_00165">
    <property type="entry name" value="Thymidylate_kinase"/>
    <property type="match status" value="1"/>
</dbReference>
<protein>
    <recommendedName>
        <fullName evidence="3 10">Thymidylate kinase</fullName>
        <ecNumber evidence="2 10">2.7.4.9</ecNumber>
    </recommendedName>
    <alternativeName>
        <fullName evidence="10">dTMP kinase</fullName>
    </alternativeName>
</protein>
<comment type="caution">
    <text evidence="12">The sequence shown here is derived from an EMBL/GenBank/DDBJ whole genome shotgun (WGS) entry which is preliminary data.</text>
</comment>